<evidence type="ECO:0000313" key="2">
    <source>
        <dbReference type="EMBL" id="JAT10563.1"/>
    </source>
</evidence>
<feature type="non-terminal residue" evidence="2">
    <location>
        <position position="1"/>
    </location>
</feature>
<reference evidence="2" key="1">
    <citation type="submission" date="2015-11" db="EMBL/GenBank/DDBJ databases">
        <title>De novo transcriptome assembly of four potential Pierce s Disease insect vectors from Arizona vineyards.</title>
        <authorList>
            <person name="Tassone E.E."/>
        </authorList>
    </citation>
    <scope>NUCLEOTIDE SEQUENCE</scope>
</reference>
<gene>
    <name evidence="2" type="ORF">g.35954</name>
</gene>
<feature type="compositionally biased region" description="Polar residues" evidence="1">
    <location>
        <begin position="223"/>
        <end position="234"/>
    </location>
</feature>
<organism evidence="2">
    <name type="scientific">Graphocephala atropunctata</name>
    <dbReference type="NCBI Taxonomy" id="36148"/>
    <lineage>
        <taxon>Eukaryota</taxon>
        <taxon>Metazoa</taxon>
        <taxon>Ecdysozoa</taxon>
        <taxon>Arthropoda</taxon>
        <taxon>Hexapoda</taxon>
        <taxon>Insecta</taxon>
        <taxon>Pterygota</taxon>
        <taxon>Neoptera</taxon>
        <taxon>Paraneoptera</taxon>
        <taxon>Hemiptera</taxon>
        <taxon>Auchenorrhyncha</taxon>
        <taxon>Membracoidea</taxon>
        <taxon>Cicadellidae</taxon>
        <taxon>Cicadellinae</taxon>
        <taxon>Cicadellini</taxon>
        <taxon>Graphocephala</taxon>
    </lineage>
</organism>
<protein>
    <submittedName>
        <fullName evidence="2">Uncharacterized protein</fullName>
    </submittedName>
</protein>
<sequence length="234" mass="27837">HQQQQPGQPTPYRHQQHYQHTMHNLNHRRQPVDSHYNSERVVPIVTVPLRYQKAKQLNEYELPHSTIRINNHFGQQLIADIYNDVSRAHNRKRSLRQENEYLVRQEQKESDLIFPDDENEDRPQIWNSRQQWDAERNRNAPISQHSDKDSTNRQIQYTNNQRGEPQQSMADTFTIGKIGPQQSQQRISDMLPNGQRTEGLRQQSLLEFGSQHQQMPDKYINEKPTQYLGQESEL</sequence>
<feature type="region of interest" description="Disordered" evidence="1">
    <location>
        <begin position="210"/>
        <end position="234"/>
    </location>
</feature>
<feature type="compositionally biased region" description="Basic and acidic residues" evidence="1">
    <location>
        <begin position="99"/>
        <end position="111"/>
    </location>
</feature>
<accession>A0A1B6KGJ4</accession>
<name>A0A1B6KGJ4_9HEMI</name>
<proteinExistence type="predicted"/>
<dbReference type="AlphaFoldDB" id="A0A1B6KGJ4"/>
<feature type="region of interest" description="Disordered" evidence="1">
    <location>
        <begin position="99"/>
        <end position="152"/>
    </location>
</feature>
<evidence type="ECO:0000256" key="1">
    <source>
        <dbReference type="SAM" id="MobiDB-lite"/>
    </source>
</evidence>
<dbReference type="EMBL" id="GEBQ01029414">
    <property type="protein sequence ID" value="JAT10563.1"/>
    <property type="molecule type" value="Transcribed_RNA"/>
</dbReference>
<feature type="non-terminal residue" evidence="2">
    <location>
        <position position="234"/>
    </location>
</feature>